<feature type="compositionally biased region" description="Polar residues" evidence="1">
    <location>
        <begin position="130"/>
        <end position="139"/>
    </location>
</feature>
<evidence type="ECO:0000313" key="3">
    <source>
        <dbReference type="EMBL" id="KAA6401383.1"/>
    </source>
</evidence>
<evidence type="ECO:0000256" key="1">
    <source>
        <dbReference type="SAM" id="MobiDB-lite"/>
    </source>
</evidence>
<protein>
    <submittedName>
        <fullName evidence="3">Uncharacterized protein</fullName>
    </submittedName>
</protein>
<keyword evidence="2" id="KW-0472">Membrane</keyword>
<proteinExistence type="predicted"/>
<dbReference type="OrthoDB" id="6769077at2759"/>
<name>A0A5J4X2W4_9EUKA</name>
<feature type="transmembrane region" description="Helical" evidence="2">
    <location>
        <begin position="69"/>
        <end position="89"/>
    </location>
</feature>
<accession>A0A5J4X2W4</accession>
<reference evidence="3 4" key="1">
    <citation type="submission" date="2019-03" db="EMBL/GenBank/DDBJ databases">
        <title>Single cell metagenomics reveals metabolic interactions within the superorganism composed of flagellate Streblomastix strix and complex community of Bacteroidetes bacteria on its surface.</title>
        <authorList>
            <person name="Treitli S.C."/>
            <person name="Kolisko M."/>
            <person name="Husnik F."/>
            <person name="Keeling P."/>
            <person name="Hampl V."/>
        </authorList>
    </citation>
    <scope>NUCLEOTIDE SEQUENCE [LARGE SCALE GENOMIC DNA]</scope>
    <source>
        <strain evidence="3">ST1C</strain>
    </source>
</reference>
<feature type="transmembrane region" description="Helical" evidence="2">
    <location>
        <begin position="6"/>
        <end position="24"/>
    </location>
</feature>
<comment type="caution">
    <text evidence="3">The sequence shown here is derived from an EMBL/GenBank/DDBJ whole genome shotgun (WGS) entry which is preliminary data.</text>
</comment>
<keyword evidence="2" id="KW-0812">Transmembrane</keyword>
<evidence type="ECO:0000256" key="2">
    <source>
        <dbReference type="SAM" id="Phobius"/>
    </source>
</evidence>
<organism evidence="3 4">
    <name type="scientific">Streblomastix strix</name>
    <dbReference type="NCBI Taxonomy" id="222440"/>
    <lineage>
        <taxon>Eukaryota</taxon>
        <taxon>Metamonada</taxon>
        <taxon>Preaxostyla</taxon>
        <taxon>Oxymonadida</taxon>
        <taxon>Streblomastigidae</taxon>
        <taxon>Streblomastix</taxon>
    </lineage>
</organism>
<gene>
    <name evidence="3" type="ORF">EZS28_003094</name>
</gene>
<keyword evidence="2" id="KW-1133">Transmembrane helix</keyword>
<evidence type="ECO:0000313" key="4">
    <source>
        <dbReference type="Proteomes" id="UP000324800"/>
    </source>
</evidence>
<sequence>MNAFHIIYLIFSIIQVILGLHSVVMPVEIYLPMYKFGFLAIIWLFMLGVIFPIYFGFAYESSQVQLLSIIAGVLFSLIGYGISTFFCFFSRKFVFTSTGYGNEEKFKLCSSCCCSCKVIKEDKQSEQQEIHQSNEPNNESETRDTRSVAEYDVQQYRSRMQFGVSADQRTFTKCLNPVIAEARKRCISIEDTKRVWLDDRKGLELDRPNADIIVLGLAVEQNNNDNANDNIPKERFIEVIKTSDDINLKKETHQNKRFSAVLEAKRQRNGQQWLEQVDFTQQKRDTRCNMVNYEWKTIQTDATSSGQGAILIRENQEKVLEHGELKNNNLKSSNRLEVTAVQKSLLEFRKEFIYQQPLGIRLLTDNVVIICYPNKGK</sequence>
<dbReference type="EMBL" id="SNRW01000399">
    <property type="protein sequence ID" value="KAA6401383.1"/>
    <property type="molecule type" value="Genomic_DNA"/>
</dbReference>
<dbReference type="AlphaFoldDB" id="A0A5J4X2W4"/>
<feature type="region of interest" description="Disordered" evidence="1">
    <location>
        <begin position="127"/>
        <end position="146"/>
    </location>
</feature>
<dbReference type="Proteomes" id="UP000324800">
    <property type="component" value="Unassembled WGS sequence"/>
</dbReference>
<feature type="transmembrane region" description="Helical" evidence="2">
    <location>
        <begin position="36"/>
        <end position="57"/>
    </location>
</feature>